<dbReference type="PANTHER" id="PTHR32196">
    <property type="entry name" value="ABC TRANSPORTER PERMEASE PROTEIN YPHD-RELATED-RELATED"/>
    <property type="match status" value="1"/>
</dbReference>
<dbReference type="Pfam" id="PF02653">
    <property type="entry name" value="BPD_transp_2"/>
    <property type="match status" value="1"/>
</dbReference>
<organism evidence="7 8">
    <name type="scientific">Christensenella hongkongensis</name>
    <dbReference type="NCBI Taxonomy" id="270498"/>
    <lineage>
        <taxon>Bacteria</taxon>
        <taxon>Bacillati</taxon>
        <taxon>Bacillota</taxon>
        <taxon>Clostridia</taxon>
        <taxon>Christensenellales</taxon>
        <taxon>Christensenellaceae</taxon>
        <taxon>Christensenella</taxon>
    </lineage>
</organism>
<keyword evidence="8" id="KW-1185">Reference proteome</keyword>
<dbReference type="CDD" id="cd06579">
    <property type="entry name" value="TM_PBP1_transp_AraH_like"/>
    <property type="match status" value="1"/>
</dbReference>
<evidence type="ECO:0000256" key="2">
    <source>
        <dbReference type="ARBA" id="ARBA00022475"/>
    </source>
</evidence>
<evidence type="ECO:0000256" key="5">
    <source>
        <dbReference type="ARBA" id="ARBA00023136"/>
    </source>
</evidence>
<dbReference type="STRING" id="270498.CHK_0448"/>
<keyword evidence="5 6" id="KW-0472">Membrane</keyword>
<keyword evidence="4 6" id="KW-1133">Transmembrane helix</keyword>
<feature type="transmembrane region" description="Helical" evidence="6">
    <location>
        <begin position="224"/>
        <end position="242"/>
    </location>
</feature>
<evidence type="ECO:0000313" key="8">
    <source>
        <dbReference type="Proteomes" id="UP000034076"/>
    </source>
</evidence>
<comment type="caution">
    <text evidence="7">The sequence shown here is derived from an EMBL/GenBank/DDBJ whole genome shotgun (WGS) entry which is preliminary data.</text>
</comment>
<dbReference type="InterPro" id="IPR001851">
    <property type="entry name" value="ABC_transp_permease"/>
</dbReference>
<gene>
    <name evidence="7" type="ORF">CHK_0448</name>
</gene>
<dbReference type="EMBL" id="LAYJ01000045">
    <property type="protein sequence ID" value="KKI52020.1"/>
    <property type="molecule type" value="Genomic_DNA"/>
</dbReference>
<dbReference type="Proteomes" id="UP000034076">
    <property type="component" value="Unassembled WGS sequence"/>
</dbReference>
<comment type="subcellular location">
    <subcellularLocation>
        <location evidence="1">Cell membrane</location>
        <topology evidence="1">Multi-pass membrane protein</topology>
    </subcellularLocation>
</comment>
<sequence>MEERTLQNQKNANTFKKLFAFRETSVIFLIIGITVILSIISPYFLTSANLSTTALGLSADGIIAIGMTMVLVIGGIDLSVGSVMGLSMVTAGALYIFFGVNIWLAALIALGVALLCGLFNGYFIGKIGLSPLIATLGMMSIARGAAYVLTEGSPLSLSGVSEEFRVLGSGDLAGIPVFVIIFVVIAVIADFLFRKSAPLRNVYYTGSNEKAALLSGINTAKIKMIVYIVCALLAGIAGVLSLSRFNVAAPNAGVGTEMRVISACVIGGASLTGGEGTVFGSILGVILLNIINNGLVLMSVSVYWQDLISGAILILAVTIDQLSHRKKGN</sequence>
<feature type="transmembrane region" description="Helical" evidence="6">
    <location>
        <begin position="51"/>
        <end position="73"/>
    </location>
</feature>
<feature type="transmembrane region" description="Helical" evidence="6">
    <location>
        <begin position="302"/>
        <end position="319"/>
    </location>
</feature>
<feature type="transmembrane region" description="Helical" evidence="6">
    <location>
        <begin position="26"/>
        <end position="45"/>
    </location>
</feature>
<dbReference type="GO" id="GO:0022857">
    <property type="term" value="F:transmembrane transporter activity"/>
    <property type="evidence" value="ECO:0007669"/>
    <property type="project" value="InterPro"/>
</dbReference>
<dbReference type="PATRIC" id="fig|270498.16.peg.552"/>
<reference evidence="7 8" key="1">
    <citation type="submission" date="2015-04" db="EMBL/GenBank/DDBJ databases">
        <title>Draft genome sequence of bacteremic isolate Catabacter hongkongensis type strain HKU16T.</title>
        <authorList>
            <person name="Lau S.K."/>
            <person name="Teng J.L."/>
            <person name="Huang Y."/>
            <person name="Curreem S.O."/>
            <person name="Tsui S.K."/>
            <person name="Woo P.C."/>
        </authorList>
    </citation>
    <scope>NUCLEOTIDE SEQUENCE [LARGE SCALE GENOMIC DNA]</scope>
    <source>
        <strain evidence="7 8">HKU16</strain>
    </source>
</reference>
<feature type="transmembrane region" description="Helical" evidence="6">
    <location>
        <begin position="170"/>
        <end position="193"/>
    </location>
</feature>
<evidence type="ECO:0000256" key="4">
    <source>
        <dbReference type="ARBA" id="ARBA00022989"/>
    </source>
</evidence>
<dbReference type="PANTHER" id="PTHR32196:SF72">
    <property type="entry name" value="RIBOSE IMPORT PERMEASE PROTEIN RBSC"/>
    <property type="match status" value="1"/>
</dbReference>
<evidence type="ECO:0000256" key="6">
    <source>
        <dbReference type="SAM" id="Phobius"/>
    </source>
</evidence>
<dbReference type="AlphaFoldDB" id="A0A0M2NP96"/>
<evidence type="ECO:0000256" key="1">
    <source>
        <dbReference type="ARBA" id="ARBA00004651"/>
    </source>
</evidence>
<dbReference type="RefSeq" id="WP_046442400.1">
    <property type="nucleotide sequence ID" value="NZ_LAYJ01000045.1"/>
</dbReference>
<evidence type="ECO:0000313" key="7">
    <source>
        <dbReference type="EMBL" id="KKI52020.1"/>
    </source>
</evidence>
<dbReference type="OrthoDB" id="9813906at2"/>
<dbReference type="GO" id="GO:0005886">
    <property type="term" value="C:plasma membrane"/>
    <property type="evidence" value="ECO:0007669"/>
    <property type="project" value="UniProtKB-SubCell"/>
</dbReference>
<name>A0A0M2NP96_9FIRM</name>
<keyword evidence="2" id="KW-1003">Cell membrane</keyword>
<keyword evidence="3 6" id="KW-0812">Transmembrane</keyword>
<proteinExistence type="predicted"/>
<evidence type="ECO:0000256" key="3">
    <source>
        <dbReference type="ARBA" id="ARBA00022692"/>
    </source>
</evidence>
<accession>A0A0M2NP96</accession>
<protein>
    <submittedName>
        <fullName evidence="7">Ribose ABC transport system, permease protein RbsC</fullName>
    </submittedName>
</protein>